<dbReference type="Pfam" id="PF00201">
    <property type="entry name" value="UDPGT"/>
    <property type="match status" value="2"/>
</dbReference>
<evidence type="ECO:0000256" key="1">
    <source>
        <dbReference type="ARBA" id="ARBA00022679"/>
    </source>
</evidence>
<gene>
    <name evidence="2" type="ORF">CVT26_010751</name>
</gene>
<dbReference type="Proteomes" id="UP000284706">
    <property type="component" value="Unassembled WGS sequence"/>
</dbReference>
<dbReference type="AlphaFoldDB" id="A0A409Y0Q2"/>
<evidence type="ECO:0008006" key="4">
    <source>
        <dbReference type="Google" id="ProtNLM"/>
    </source>
</evidence>
<dbReference type="InParanoid" id="A0A409Y0Q2"/>
<dbReference type="CDD" id="cd03784">
    <property type="entry name" value="GT1_Gtf-like"/>
    <property type="match status" value="2"/>
</dbReference>
<comment type="caution">
    <text evidence="2">The sequence shown here is derived from an EMBL/GenBank/DDBJ whole genome shotgun (WGS) entry which is preliminary data.</text>
</comment>
<organism evidence="2 3">
    <name type="scientific">Gymnopilus dilepis</name>
    <dbReference type="NCBI Taxonomy" id="231916"/>
    <lineage>
        <taxon>Eukaryota</taxon>
        <taxon>Fungi</taxon>
        <taxon>Dikarya</taxon>
        <taxon>Basidiomycota</taxon>
        <taxon>Agaricomycotina</taxon>
        <taxon>Agaricomycetes</taxon>
        <taxon>Agaricomycetidae</taxon>
        <taxon>Agaricales</taxon>
        <taxon>Agaricineae</taxon>
        <taxon>Hymenogastraceae</taxon>
        <taxon>Gymnopilus</taxon>
    </lineage>
</organism>
<dbReference type="SUPFAM" id="SSF53756">
    <property type="entry name" value="UDP-Glycosyltransferase/glycogen phosphorylase"/>
    <property type="match status" value="2"/>
</dbReference>
<dbReference type="OrthoDB" id="5835829at2759"/>
<dbReference type="PANTHER" id="PTHR48045">
    <property type="entry name" value="UDP-GLYCOSYLTRANSFERASE 72B1"/>
    <property type="match status" value="1"/>
</dbReference>
<dbReference type="PANTHER" id="PTHR48045:SF31">
    <property type="entry name" value="UDP-GLYCOSYLTRANSFERASE 76B1-LIKE"/>
    <property type="match status" value="1"/>
</dbReference>
<name>A0A409Y0Q2_9AGAR</name>
<evidence type="ECO:0000313" key="3">
    <source>
        <dbReference type="Proteomes" id="UP000284706"/>
    </source>
</evidence>
<protein>
    <recommendedName>
        <fullName evidence="4">UDP-glycosyltransferases domain-containing protein</fullName>
    </recommendedName>
</protein>
<feature type="non-terminal residue" evidence="2">
    <location>
        <position position="1"/>
    </location>
</feature>
<accession>A0A409Y0Q2</accession>
<dbReference type="Gene3D" id="3.40.50.2000">
    <property type="entry name" value="Glycogen Phosphorylase B"/>
    <property type="match status" value="4"/>
</dbReference>
<evidence type="ECO:0000313" key="2">
    <source>
        <dbReference type="EMBL" id="PPQ96596.1"/>
    </source>
</evidence>
<keyword evidence="3" id="KW-1185">Reference proteome</keyword>
<dbReference type="EMBL" id="NHYE01001349">
    <property type="protein sequence ID" value="PPQ96596.1"/>
    <property type="molecule type" value="Genomic_DNA"/>
</dbReference>
<dbReference type="GO" id="GO:0008194">
    <property type="term" value="F:UDP-glycosyltransferase activity"/>
    <property type="evidence" value="ECO:0007669"/>
    <property type="project" value="InterPro"/>
</dbReference>
<sequence>IDAEAARTGVTPEDIGDKIFKHTDGTVCNIPGLPPMYDWEWFPQKLPFDIPMSMALRGCYSLLEQCDGILLTTAHAAEPVAVEALRSWFSTWNKSTHVIGPLLPSGFGTVKQTSRGATDVEEFLDKAAAQFGDKSVLFISFGTFYYPTEPGYVEELLEALIEKKFPFIFCSASPFAKMSDELIKKTTSSGLGFITKWAPQQFILSHPATGWFLTHCGHNSVMESLACGVPLIAWPIEADQPGAAAHLTEHLNVAFELIEVRTGVNGLKPLLRNGQSAKGSREAVGAEIRNVIDECRGAKGEQMRGNALALKTKFIEAWGPDGAPTPVLSSPRCDNVVEIIYILWASSKVNKVIDVAGVTELEIVPLHRIFQLPLLRHDLDIARRLLLPQEELRRYYFLPAMRPSPYRSRSSNALSTSNSWRKGNLSSLLETRNFSLLNRLPNSLSRWFLVAIIFLGGFIVRKERPLIGAIISRSTLHIESDMSTVEMTSRFFFKSPMPAIKHYVFTAFPAWGHVRPFCILGARLAKEDENNVITMILDPKLLDKAHQEVSAELRNELSRDVLRRIRIVGAYEPTDSVDVVQLMKVLAESYVGTYRALVQSNAITCAVTGTVFDPVSPPNVVILDFFAFPQLQATRAITGQSVPIFAWMTGHASSILRLYGPEEIGGIGNLGARIDAEAARTGVAPEEIGDKIFKHTDGTVCNIPGLPAMYDWEWFPQKACLPQSAQLSFCLPFDIPISMAMRGCYSLLEQCDGILLSTAHAAEPVALEAVRSWFSTWDKSTHVIGPLLPSGFGTMKQTSRGAKDVEEFLDTAVSRFDEKSVLFISFGTFFYPTDPAYVEELLEALIEKEFPFIFCYASPFAKMSDELIKKATSSGLGLITKWAPQQFILSHPATGWFLTHCGHNSVMESLACGIPLIAWPFEADQPGAAAHLTEHLKVAFELIEVRTGENGLKPLLRNGRSAEGSRVAVGAEIRAVIDASRGPRGEQMRKNATTLKTKFIEAWEADGVSKKELQDFKIFAKLHE</sequence>
<proteinExistence type="predicted"/>
<dbReference type="InterPro" id="IPR002213">
    <property type="entry name" value="UDP_glucos_trans"/>
</dbReference>
<reference evidence="2 3" key="1">
    <citation type="journal article" date="2018" name="Evol. Lett.">
        <title>Horizontal gene cluster transfer increased hallucinogenic mushroom diversity.</title>
        <authorList>
            <person name="Reynolds H.T."/>
            <person name="Vijayakumar V."/>
            <person name="Gluck-Thaler E."/>
            <person name="Korotkin H.B."/>
            <person name="Matheny P.B."/>
            <person name="Slot J.C."/>
        </authorList>
    </citation>
    <scope>NUCLEOTIDE SEQUENCE [LARGE SCALE GENOMIC DNA]</scope>
    <source>
        <strain evidence="2 3">SRW20</strain>
    </source>
</reference>
<keyword evidence="1" id="KW-0808">Transferase</keyword>